<evidence type="ECO:0000256" key="1">
    <source>
        <dbReference type="ARBA" id="ARBA00007689"/>
    </source>
</evidence>
<organism evidence="3 4">
    <name type="scientific">Roseomonas haemaphysalidis</name>
    <dbReference type="NCBI Taxonomy" id="2768162"/>
    <lineage>
        <taxon>Bacteria</taxon>
        <taxon>Pseudomonadati</taxon>
        <taxon>Pseudomonadota</taxon>
        <taxon>Alphaproteobacteria</taxon>
        <taxon>Acetobacterales</taxon>
        <taxon>Roseomonadaceae</taxon>
        <taxon>Roseomonas</taxon>
    </lineage>
</organism>
<evidence type="ECO:0000313" key="4">
    <source>
        <dbReference type="Proteomes" id="UP001518989"/>
    </source>
</evidence>
<evidence type="ECO:0000313" key="3">
    <source>
        <dbReference type="EMBL" id="MBO1080634.1"/>
    </source>
</evidence>
<proteinExistence type="inferred from homology"/>
<comment type="similarity">
    <text evidence="1">Belongs to the YciI family.</text>
</comment>
<protein>
    <submittedName>
        <fullName evidence="3">YciI family protein</fullName>
    </submittedName>
</protein>
<dbReference type="SUPFAM" id="SSF54909">
    <property type="entry name" value="Dimeric alpha+beta barrel"/>
    <property type="match status" value="1"/>
</dbReference>
<dbReference type="Proteomes" id="UP001518989">
    <property type="component" value="Unassembled WGS sequence"/>
</dbReference>
<evidence type="ECO:0000259" key="2">
    <source>
        <dbReference type="Pfam" id="PF03795"/>
    </source>
</evidence>
<dbReference type="EMBL" id="JACTNG010000009">
    <property type="protein sequence ID" value="MBO1080634.1"/>
    <property type="molecule type" value="Genomic_DNA"/>
</dbReference>
<name>A0ABS3KT44_9PROT</name>
<gene>
    <name evidence="3" type="ORF">IAI61_16440</name>
</gene>
<dbReference type="Gene3D" id="3.30.70.1060">
    <property type="entry name" value="Dimeric alpha+beta barrel"/>
    <property type="match status" value="1"/>
</dbReference>
<dbReference type="RefSeq" id="WP_207418765.1">
    <property type="nucleotide sequence ID" value="NZ_CP061177.1"/>
</dbReference>
<comment type="caution">
    <text evidence="3">The sequence shown here is derived from an EMBL/GenBank/DDBJ whole genome shotgun (WGS) entry which is preliminary data.</text>
</comment>
<dbReference type="PANTHER" id="PTHR33606:SF3">
    <property type="entry name" value="PROTEIN YCII"/>
    <property type="match status" value="1"/>
</dbReference>
<dbReference type="InterPro" id="IPR011008">
    <property type="entry name" value="Dimeric_a/b-barrel"/>
</dbReference>
<keyword evidence="4" id="KW-1185">Reference proteome</keyword>
<accession>A0ABS3KT44</accession>
<dbReference type="PANTHER" id="PTHR33606">
    <property type="entry name" value="PROTEIN YCII"/>
    <property type="match status" value="1"/>
</dbReference>
<feature type="domain" description="YCII-related" evidence="2">
    <location>
        <begin position="1"/>
        <end position="87"/>
    </location>
</feature>
<sequence length="97" mass="10455">MLFAISCQDKPGALDLRLATRPVHLEYLDSQAEVIVEGGPVLDAEGKPCGSLLLVNLPDQVAAEQMAANDPYAKAGLFETVTIRPFRSVFKDGKRIG</sequence>
<dbReference type="InterPro" id="IPR051807">
    <property type="entry name" value="Sec-metab_biosynth-assoc"/>
</dbReference>
<dbReference type="Pfam" id="PF03795">
    <property type="entry name" value="YCII"/>
    <property type="match status" value="1"/>
</dbReference>
<dbReference type="InterPro" id="IPR005545">
    <property type="entry name" value="YCII"/>
</dbReference>
<reference evidence="3 4" key="1">
    <citation type="submission" date="2020-09" db="EMBL/GenBank/DDBJ databases">
        <title>Roseomonas.</title>
        <authorList>
            <person name="Zhu W."/>
        </authorList>
    </citation>
    <scope>NUCLEOTIDE SEQUENCE [LARGE SCALE GENOMIC DNA]</scope>
    <source>
        <strain evidence="3 4">573</strain>
    </source>
</reference>